<keyword evidence="1" id="KW-1133">Transmembrane helix</keyword>
<dbReference type="EMBL" id="JACJJQ010000006">
    <property type="protein sequence ID" value="MBM6753542.1"/>
    <property type="molecule type" value="Genomic_DNA"/>
</dbReference>
<comment type="caution">
    <text evidence="2">The sequence shown here is derived from an EMBL/GenBank/DDBJ whole genome shotgun (WGS) entry which is preliminary data.</text>
</comment>
<evidence type="ECO:0000313" key="2">
    <source>
        <dbReference type="EMBL" id="MBM6753542.1"/>
    </source>
</evidence>
<reference evidence="2 3" key="1">
    <citation type="journal article" date="2021" name="Sci. Rep.">
        <title>The distribution of antibiotic resistance genes in chicken gut microbiota commensals.</title>
        <authorList>
            <person name="Juricova H."/>
            <person name="Matiasovicova J."/>
            <person name="Kubasova T."/>
            <person name="Cejkova D."/>
            <person name="Rychlik I."/>
        </authorList>
    </citation>
    <scope>NUCLEOTIDE SEQUENCE [LARGE SCALE GENOMIC DNA]</scope>
    <source>
        <strain evidence="2 3">An810</strain>
    </source>
</reference>
<evidence type="ECO:0000256" key="1">
    <source>
        <dbReference type="SAM" id="Phobius"/>
    </source>
</evidence>
<organism evidence="2 3">
    <name type="scientific">Limosilactobacillus alvi</name>
    <dbReference type="NCBI Taxonomy" id="990412"/>
    <lineage>
        <taxon>Bacteria</taxon>
        <taxon>Bacillati</taxon>
        <taxon>Bacillota</taxon>
        <taxon>Bacilli</taxon>
        <taxon>Lactobacillales</taxon>
        <taxon>Lactobacillaceae</taxon>
        <taxon>Limosilactobacillus</taxon>
    </lineage>
</organism>
<dbReference type="Proteomes" id="UP000776629">
    <property type="component" value="Unassembled WGS sequence"/>
</dbReference>
<keyword evidence="1" id="KW-0812">Transmembrane</keyword>
<keyword evidence="1" id="KW-0472">Membrane</keyword>
<name>A0ABS2EM35_9LACO</name>
<proteinExistence type="predicted"/>
<keyword evidence="3" id="KW-1185">Reference proteome</keyword>
<sequence length="49" mass="5729">MINGFMWLAIAITVIFFLAFLVLFVCDWIIYFLVEHTVIESKEDGTSDR</sequence>
<protein>
    <submittedName>
        <fullName evidence="2">Uncharacterized protein</fullName>
    </submittedName>
</protein>
<dbReference type="RefSeq" id="WP_180870025.1">
    <property type="nucleotide sequence ID" value="NZ_JACJJQ010000006.1"/>
</dbReference>
<feature type="transmembrane region" description="Helical" evidence="1">
    <location>
        <begin position="6"/>
        <end position="34"/>
    </location>
</feature>
<accession>A0ABS2EM35</accession>
<gene>
    <name evidence="2" type="ORF">H5993_02010</name>
</gene>
<evidence type="ECO:0000313" key="3">
    <source>
        <dbReference type="Proteomes" id="UP000776629"/>
    </source>
</evidence>